<keyword evidence="4" id="KW-1185">Reference proteome</keyword>
<dbReference type="InterPro" id="IPR052539">
    <property type="entry name" value="MGD_biosynthesis_adapter"/>
</dbReference>
<dbReference type="PANTHER" id="PTHR40072:SF1">
    <property type="entry name" value="MOLYBDOPTERIN-GUANINE DINUCLEOTIDE BIOSYNTHESIS ADAPTER PROTEIN"/>
    <property type="match status" value="1"/>
</dbReference>
<dbReference type="GO" id="GO:0006777">
    <property type="term" value="P:Mo-molybdopterin cofactor biosynthetic process"/>
    <property type="evidence" value="ECO:0007669"/>
    <property type="project" value="InterPro"/>
</dbReference>
<dbReference type="PANTHER" id="PTHR40072">
    <property type="entry name" value="MOLYBDOPTERIN-GUANINE DINUCLEOTIDE BIOSYNTHESIS ADAPTER PROTEIN-RELATED"/>
    <property type="match status" value="1"/>
</dbReference>
<feature type="domain" description="Molybdopterin-guanine dinucleotide biosynthesis protein B (MobB)" evidence="1">
    <location>
        <begin position="2"/>
        <end position="122"/>
    </location>
</feature>
<dbReference type="RefSeq" id="WP_044359614.1">
    <property type="nucleotide sequence ID" value="NZ_JXWY01000031.1"/>
</dbReference>
<evidence type="ECO:0000259" key="1">
    <source>
        <dbReference type="Pfam" id="PF03205"/>
    </source>
</evidence>
<protein>
    <submittedName>
        <fullName evidence="2">Molybdopterin-guanine dinucleotide biosynthesis protein B</fullName>
    </submittedName>
    <submittedName>
        <fullName evidence="3">Molybdopterin-guanine dinucleotide biosynthesis protein MobB</fullName>
    </submittedName>
</protein>
<dbReference type="STRING" id="569857.TP70_03975"/>
<evidence type="ECO:0000313" key="5">
    <source>
        <dbReference type="Proteomes" id="UP000254100"/>
    </source>
</evidence>
<reference evidence="2 4" key="1">
    <citation type="submission" date="2015-01" db="EMBL/GenBank/DDBJ databases">
        <authorList>
            <person name="Guo J."/>
        </authorList>
    </citation>
    <scope>NUCLEOTIDE SEQUENCE [LARGE SCALE GENOMIC DNA]</scope>
    <source>
        <strain evidence="2 4">DSM 22147</strain>
    </source>
</reference>
<proteinExistence type="predicted"/>
<evidence type="ECO:0000313" key="4">
    <source>
        <dbReference type="Proteomes" id="UP000032366"/>
    </source>
</evidence>
<name>A0A0D6XS99_9STAP</name>
<dbReference type="Gene3D" id="3.40.50.300">
    <property type="entry name" value="P-loop containing nucleotide triphosphate hydrolases"/>
    <property type="match status" value="1"/>
</dbReference>
<sequence>MILQIVGYKNSGKTTLMTHAVQRLKAAQYTVVTIKHHGHAGEEIALPENVDHMRHFNAGADQSIVQGHDYVETIQRNRYPTLETLLSECVTMDDSMILVEGYKQATYPKVIVYRDEAELQALQQLENIQYTMQLTEDGFDYEHFDKWLLQWIKDGEGEVS</sequence>
<evidence type="ECO:0000313" key="3">
    <source>
        <dbReference type="EMBL" id="SUM58198.1"/>
    </source>
</evidence>
<gene>
    <name evidence="3" type="primary">mobB</name>
    <name evidence="3" type="ORF">NCTC13832_01946</name>
    <name evidence="2" type="ORF">TP70_03975</name>
</gene>
<evidence type="ECO:0000313" key="2">
    <source>
        <dbReference type="EMBL" id="KIX91111.1"/>
    </source>
</evidence>
<organism evidence="3 5">
    <name type="scientific">Staphylococcus microti</name>
    <dbReference type="NCBI Taxonomy" id="569857"/>
    <lineage>
        <taxon>Bacteria</taxon>
        <taxon>Bacillati</taxon>
        <taxon>Bacillota</taxon>
        <taxon>Bacilli</taxon>
        <taxon>Bacillales</taxon>
        <taxon>Staphylococcaceae</taxon>
        <taxon>Staphylococcus</taxon>
    </lineage>
</organism>
<dbReference type="InterPro" id="IPR027417">
    <property type="entry name" value="P-loop_NTPase"/>
</dbReference>
<accession>A0A0D6XS99</accession>
<dbReference type="SUPFAM" id="SSF52540">
    <property type="entry name" value="P-loop containing nucleoside triphosphate hydrolases"/>
    <property type="match status" value="1"/>
</dbReference>
<dbReference type="NCBIfam" id="TIGR00176">
    <property type="entry name" value="mobB"/>
    <property type="match status" value="1"/>
</dbReference>
<dbReference type="GO" id="GO:0005525">
    <property type="term" value="F:GTP binding"/>
    <property type="evidence" value="ECO:0007669"/>
    <property type="project" value="InterPro"/>
</dbReference>
<dbReference type="OrthoDB" id="9786803at2"/>
<dbReference type="AlphaFoldDB" id="A0A0D6XS99"/>
<dbReference type="EMBL" id="UHDT01000001">
    <property type="protein sequence ID" value="SUM58198.1"/>
    <property type="molecule type" value="Genomic_DNA"/>
</dbReference>
<dbReference type="Proteomes" id="UP000032366">
    <property type="component" value="Unassembled WGS sequence"/>
</dbReference>
<dbReference type="Pfam" id="PF03205">
    <property type="entry name" value="MobB"/>
    <property type="match status" value="1"/>
</dbReference>
<dbReference type="EMBL" id="JXWY01000031">
    <property type="protein sequence ID" value="KIX91111.1"/>
    <property type="molecule type" value="Genomic_DNA"/>
</dbReference>
<reference evidence="3 5" key="2">
    <citation type="submission" date="2018-06" db="EMBL/GenBank/DDBJ databases">
        <authorList>
            <consortium name="Pathogen Informatics"/>
            <person name="Doyle S."/>
        </authorList>
    </citation>
    <scope>NUCLEOTIDE SEQUENCE [LARGE SCALE GENOMIC DNA]</scope>
    <source>
        <strain evidence="3 5">NCTC13832</strain>
    </source>
</reference>
<dbReference type="Proteomes" id="UP000254100">
    <property type="component" value="Unassembled WGS sequence"/>
</dbReference>
<dbReference type="InterPro" id="IPR004435">
    <property type="entry name" value="MobB_dom"/>
</dbReference>